<protein>
    <submittedName>
        <fullName evidence="4">Glutamine--scyllo-inositol transaminase</fullName>
        <ecNumber evidence="4">2.6.1.50</ecNumber>
    </submittedName>
</protein>
<dbReference type="STRING" id="383372.Rcas_3813"/>
<dbReference type="EC" id="2.6.1.50" evidence="4"/>
<evidence type="ECO:0000256" key="2">
    <source>
        <dbReference type="PIRSR" id="PIRSR000390-2"/>
    </source>
</evidence>
<dbReference type="RefSeq" id="WP_012122275.1">
    <property type="nucleotide sequence ID" value="NC_009767.1"/>
</dbReference>
<dbReference type="eggNOG" id="COG0399">
    <property type="taxonomic scope" value="Bacteria"/>
</dbReference>
<dbReference type="PANTHER" id="PTHR30244:SF34">
    <property type="entry name" value="DTDP-4-AMINO-4,6-DIDEOXYGALACTOSE TRANSAMINASE"/>
    <property type="match status" value="1"/>
</dbReference>
<dbReference type="AlphaFoldDB" id="A7NQK6"/>
<dbReference type="InterPro" id="IPR015421">
    <property type="entry name" value="PyrdxlP-dep_Trfase_major"/>
</dbReference>
<dbReference type="Proteomes" id="UP000000263">
    <property type="component" value="Chromosome"/>
</dbReference>
<dbReference type="CDD" id="cd00616">
    <property type="entry name" value="AHBA_syn"/>
    <property type="match status" value="1"/>
</dbReference>
<dbReference type="GO" id="GO:0047310">
    <property type="term" value="F:glutamine-scyllo-inositol transaminase activity"/>
    <property type="evidence" value="ECO:0007669"/>
    <property type="project" value="UniProtKB-EC"/>
</dbReference>
<accession>A7NQK6</accession>
<gene>
    <name evidence="4" type="ordered locus">Rcas_3813</name>
</gene>
<dbReference type="InterPro" id="IPR015424">
    <property type="entry name" value="PyrdxlP-dep_Trfase"/>
</dbReference>
<keyword evidence="2 3" id="KW-0663">Pyridoxal phosphate</keyword>
<proteinExistence type="inferred from homology"/>
<dbReference type="KEGG" id="rca:Rcas_3813"/>
<name>A7NQK6_ROSCS</name>
<dbReference type="SUPFAM" id="SSF53383">
    <property type="entry name" value="PLP-dependent transferases"/>
    <property type="match status" value="1"/>
</dbReference>
<evidence type="ECO:0000313" key="5">
    <source>
        <dbReference type="Proteomes" id="UP000000263"/>
    </source>
</evidence>
<dbReference type="Pfam" id="PF01041">
    <property type="entry name" value="DegT_DnrJ_EryC1"/>
    <property type="match status" value="1"/>
</dbReference>
<dbReference type="PIRSF" id="PIRSF000390">
    <property type="entry name" value="PLP_StrS"/>
    <property type="match status" value="1"/>
</dbReference>
<dbReference type="GO" id="GO:0000271">
    <property type="term" value="P:polysaccharide biosynthetic process"/>
    <property type="evidence" value="ECO:0007669"/>
    <property type="project" value="TreeGrafter"/>
</dbReference>
<dbReference type="PANTHER" id="PTHR30244">
    <property type="entry name" value="TRANSAMINASE"/>
    <property type="match status" value="1"/>
</dbReference>
<evidence type="ECO:0000256" key="1">
    <source>
        <dbReference type="PIRSR" id="PIRSR000390-1"/>
    </source>
</evidence>
<dbReference type="OrthoDB" id="9810913at2"/>
<evidence type="ECO:0000313" key="4">
    <source>
        <dbReference type="EMBL" id="ABU59852.1"/>
    </source>
</evidence>
<sequence>MSLRLAIDGGERAVKTPLPPMFPGGMRIGAEEEQAVLNVLRSRRLFRYYGPAPGPSQTDLFEQEFAAHMGTAYALAVSSGTAALMCAMAALGVGPGDEVIVPAYTWIATASAVVALGAVPVIAEIDESLTIDPADVECKITPHTRAITAVHMRGSPCRMDALTEIAHRHNVSLIEDVAQAAGASFRGKRLGAWGDAGAFSLQFNKIITSGEGGVVLTNSHALYKRAIMYHDVVGGYRHHIPPDEILPGVNFRMNELQAAIALAQLGKLEGILADMRRNHAAIVERIADCARSAGILLRRLNDPTGDAGLALVLLLPSAECTRWAVDALRAEGVGAMALYRPDVEDYHVYRYWAPIMNQKTWTEQGGPWRWAARTIEYAPDMCPRSLDLLSRALHLNVSPDLSEAQIEEVATALNKVLEAL</sequence>
<dbReference type="InterPro" id="IPR015422">
    <property type="entry name" value="PyrdxlP-dep_Trfase_small"/>
</dbReference>
<comment type="similarity">
    <text evidence="3">Belongs to the DegT/DnrJ/EryC1 family.</text>
</comment>
<keyword evidence="5" id="KW-1185">Reference proteome</keyword>
<dbReference type="Gene3D" id="3.40.640.10">
    <property type="entry name" value="Type I PLP-dependent aspartate aminotransferase-like (Major domain)"/>
    <property type="match status" value="1"/>
</dbReference>
<reference evidence="4 5" key="1">
    <citation type="submission" date="2007-08" db="EMBL/GenBank/DDBJ databases">
        <title>Complete sequence of Roseiflexus castenholzii DSM 13941.</title>
        <authorList>
            <consortium name="US DOE Joint Genome Institute"/>
            <person name="Copeland A."/>
            <person name="Lucas S."/>
            <person name="Lapidus A."/>
            <person name="Barry K."/>
            <person name="Glavina del Rio T."/>
            <person name="Dalin E."/>
            <person name="Tice H."/>
            <person name="Pitluck S."/>
            <person name="Thompson L.S."/>
            <person name="Brettin T."/>
            <person name="Bruce D."/>
            <person name="Detter J.C."/>
            <person name="Han C."/>
            <person name="Tapia R."/>
            <person name="Schmutz J."/>
            <person name="Larimer F."/>
            <person name="Land M."/>
            <person name="Hauser L."/>
            <person name="Kyrpides N."/>
            <person name="Mikhailova N."/>
            <person name="Bryant D.A."/>
            <person name="Hanada S."/>
            <person name="Tsukatani Y."/>
            <person name="Richardson P."/>
        </authorList>
    </citation>
    <scope>NUCLEOTIDE SEQUENCE [LARGE SCALE GENOMIC DNA]</scope>
    <source>
        <strain evidence="5">DSM 13941 / HLO8</strain>
    </source>
</reference>
<keyword evidence="4" id="KW-0808">Transferase</keyword>
<dbReference type="GO" id="GO:0030170">
    <property type="term" value="F:pyridoxal phosphate binding"/>
    <property type="evidence" value="ECO:0007669"/>
    <property type="project" value="TreeGrafter"/>
</dbReference>
<dbReference type="InterPro" id="IPR000653">
    <property type="entry name" value="DegT/StrS_aminotransferase"/>
</dbReference>
<keyword evidence="4" id="KW-0032">Aminotransferase</keyword>
<dbReference type="Gene3D" id="3.90.1150.10">
    <property type="entry name" value="Aspartate Aminotransferase, domain 1"/>
    <property type="match status" value="1"/>
</dbReference>
<dbReference type="HOGENOM" id="CLU_033332_7_2_0"/>
<organism evidence="4 5">
    <name type="scientific">Roseiflexus castenholzii (strain DSM 13941 / HLO8)</name>
    <dbReference type="NCBI Taxonomy" id="383372"/>
    <lineage>
        <taxon>Bacteria</taxon>
        <taxon>Bacillati</taxon>
        <taxon>Chloroflexota</taxon>
        <taxon>Chloroflexia</taxon>
        <taxon>Chloroflexales</taxon>
        <taxon>Roseiflexineae</taxon>
        <taxon>Roseiflexaceae</taxon>
        <taxon>Roseiflexus</taxon>
    </lineage>
</organism>
<evidence type="ECO:0000256" key="3">
    <source>
        <dbReference type="RuleBase" id="RU004508"/>
    </source>
</evidence>
<feature type="active site" description="Proton acceptor" evidence="1">
    <location>
        <position position="205"/>
    </location>
</feature>
<feature type="modified residue" description="N6-(pyridoxal phosphate)lysine" evidence="2">
    <location>
        <position position="205"/>
    </location>
</feature>
<dbReference type="EMBL" id="CP000804">
    <property type="protein sequence ID" value="ABU59852.1"/>
    <property type="molecule type" value="Genomic_DNA"/>
</dbReference>